<accession>A0A0C2YJH0</accession>
<evidence type="ECO:0000313" key="4">
    <source>
        <dbReference type="Proteomes" id="UP000053424"/>
    </source>
</evidence>
<reference evidence="4" key="2">
    <citation type="submission" date="2015-01" db="EMBL/GenBank/DDBJ databases">
        <title>Evolutionary Origins and Diversification of the Mycorrhizal Mutualists.</title>
        <authorList>
            <consortium name="DOE Joint Genome Institute"/>
            <consortium name="Mycorrhizal Genomics Consortium"/>
            <person name="Kohler A."/>
            <person name="Kuo A."/>
            <person name="Nagy L.G."/>
            <person name="Floudas D."/>
            <person name="Copeland A."/>
            <person name="Barry K.W."/>
            <person name="Cichocki N."/>
            <person name="Veneault-Fourrey C."/>
            <person name="LaButti K."/>
            <person name="Lindquist E.A."/>
            <person name="Lipzen A."/>
            <person name="Lundell T."/>
            <person name="Morin E."/>
            <person name="Murat C."/>
            <person name="Riley R."/>
            <person name="Ohm R."/>
            <person name="Sun H."/>
            <person name="Tunlid A."/>
            <person name="Henrissat B."/>
            <person name="Grigoriev I.V."/>
            <person name="Hibbett D.S."/>
            <person name="Martin F."/>
        </authorList>
    </citation>
    <scope>NUCLEOTIDE SEQUENCE [LARGE SCALE GENOMIC DNA]</scope>
    <source>
        <strain evidence="4">h7</strain>
    </source>
</reference>
<reference evidence="3 4" key="1">
    <citation type="submission" date="2014-04" db="EMBL/GenBank/DDBJ databases">
        <authorList>
            <consortium name="DOE Joint Genome Institute"/>
            <person name="Kuo A."/>
            <person name="Gay G."/>
            <person name="Dore J."/>
            <person name="Kohler A."/>
            <person name="Nagy L.G."/>
            <person name="Floudas D."/>
            <person name="Copeland A."/>
            <person name="Barry K.W."/>
            <person name="Cichocki N."/>
            <person name="Veneault-Fourrey C."/>
            <person name="LaButti K."/>
            <person name="Lindquist E.A."/>
            <person name="Lipzen A."/>
            <person name="Lundell T."/>
            <person name="Morin E."/>
            <person name="Murat C."/>
            <person name="Sun H."/>
            <person name="Tunlid A."/>
            <person name="Henrissat B."/>
            <person name="Grigoriev I.V."/>
            <person name="Hibbett D.S."/>
            <person name="Martin F."/>
            <person name="Nordberg H.P."/>
            <person name="Cantor M.N."/>
            <person name="Hua S.X."/>
        </authorList>
    </citation>
    <scope>NUCLEOTIDE SEQUENCE [LARGE SCALE GENOMIC DNA]</scope>
    <source>
        <strain evidence="4">h7</strain>
    </source>
</reference>
<dbReference type="OrthoDB" id="3350812at2759"/>
<organism evidence="3 4">
    <name type="scientific">Hebeloma cylindrosporum</name>
    <dbReference type="NCBI Taxonomy" id="76867"/>
    <lineage>
        <taxon>Eukaryota</taxon>
        <taxon>Fungi</taxon>
        <taxon>Dikarya</taxon>
        <taxon>Basidiomycota</taxon>
        <taxon>Agaricomycotina</taxon>
        <taxon>Agaricomycetes</taxon>
        <taxon>Agaricomycetidae</taxon>
        <taxon>Agaricales</taxon>
        <taxon>Agaricineae</taxon>
        <taxon>Hymenogastraceae</taxon>
        <taxon>Hebeloma</taxon>
    </lineage>
</organism>
<feature type="transmembrane region" description="Helical" evidence="1">
    <location>
        <begin position="94"/>
        <end position="113"/>
    </location>
</feature>
<name>A0A0C2YJH0_HEBCY</name>
<keyword evidence="1" id="KW-0812">Transmembrane</keyword>
<sequence length="300" mass="34248">MATLAELLIQALESRLLAINFDIAASTVWVWDYLLTFQLERELVWTSKWNFIKVLFLLQRYLPLFDTAFLTLYHQNQRNADPGICHILYRAQAWGWLIGTISSEMLLTLRAWAVWHRPMFLTITLPILFTLAFGTCFVLNIIFDQYLQISPVPFPQFPGCFVTGASSFVSVNYMVALAWDTLVLILIMIPGIRAYYAGGSSTLMKTVYRDGVNYYLYLAALSILNVTAIQHFTPGSKFLMISMERVFHSVLASRVLLHIRHQATNNNWTVGLTDVQSNQVSDTTLFDKNSRARKTVSTLP</sequence>
<feature type="domain" description="DUF6533" evidence="2">
    <location>
        <begin position="23"/>
        <end position="65"/>
    </location>
</feature>
<feature type="transmembrane region" description="Helical" evidence="1">
    <location>
        <begin position="119"/>
        <end position="143"/>
    </location>
</feature>
<keyword evidence="4" id="KW-1185">Reference proteome</keyword>
<evidence type="ECO:0000256" key="1">
    <source>
        <dbReference type="SAM" id="Phobius"/>
    </source>
</evidence>
<keyword evidence="1" id="KW-0472">Membrane</keyword>
<dbReference type="AlphaFoldDB" id="A0A0C2YJH0"/>
<protein>
    <recommendedName>
        <fullName evidence="2">DUF6533 domain-containing protein</fullName>
    </recommendedName>
</protein>
<dbReference type="HOGENOM" id="CLU_035509_11_3_1"/>
<evidence type="ECO:0000259" key="2">
    <source>
        <dbReference type="Pfam" id="PF20151"/>
    </source>
</evidence>
<gene>
    <name evidence="3" type="ORF">M413DRAFT_439047</name>
</gene>
<evidence type="ECO:0000313" key="3">
    <source>
        <dbReference type="EMBL" id="KIM49918.1"/>
    </source>
</evidence>
<keyword evidence="1" id="KW-1133">Transmembrane helix</keyword>
<dbReference type="Proteomes" id="UP000053424">
    <property type="component" value="Unassembled WGS sequence"/>
</dbReference>
<feature type="transmembrane region" description="Helical" evidence="1">
    <location>
        <begin position="173"/>
        <end position="194"/>
    </location>
</feature>
<dbReference type="Pfam" id="PF20151">
    <property type="entry name" value="DUF6533"/>
    <property type="match status" value="1"/>
</dbReference>
<dbReference type="InterPro" id="IPR045340">
    <property type="entry name" value="DUF6533"/>
</dbReference>
<proteinExistence type="predicted"/>
<dbReference type="EMBL" id="KN831768">
    <property type="protein sequence ID" value="KIM49918.1"/>
    <property type="molecule type" value="Genomic_DNA"/>
</dbReference>
<feature type="transmembrane region" description="Helical" evidence="1">
    <location>
        <begin position="214"/>
        <end position="233"/>
    </location>
</feature>